<feature type="compositionally biased region" description="Polar residues" evidence="1">
    <location>
        <begin position="30"/>
        <end position="39"/>
    </location>
</feature>
<comment type="caution">
    <text evidence="2">The sequence shown here is derived from an EMBL/GenBank/DDBJ whole genome shotgun (WGS) entry which is preliminary data.</text>
</comment>
<evidence type="ECO:0000313" key="2">
    <source>
        <dbReference type="EMBL" id="OEJ88216.1"/>
    </source>
</evidence>
<evidence type="ECO:0000256" key="1">
    <source>
        <dbReference type="SAM" id="MobiDB-lite"/>
    </source>
</evidence>
<proteinExistence type="predicted"/>
<gene>
    <name evidence="2" type="ORF">AWRI3578_g1767</name>
</gene>
<feature type="compositionally biased region" description="Polar residues" evidence="1">
    <location>
        <begin position="1"/>
        <end position="19"/>
    </location>
</feature>
<feature type="compositionally biased region" description="Basic and acidic residues" evidence="1">
    <location>
        <begin position="20"/>
        <end position="29"/>
    </location>
</feature>
<evidence type="ECO:0000313" key="3">
    <source>
        <dbReference type="Proteomes" id="UP000095605"/>
    </source>
</evidence>
<dbReference type="EMBL" id="LPNL01000004">
    <property type="protein sequence ID" value="OEJ88216.1"/>
    <property type="molecule type" value="Genomic_DNA"/>
</dbReference>
<protein>
    <submittedName>
        <fullName evidence="2">Uncharacterized protein</fullName>
    </submittedName>
</protein>
<dbReference type="AlphaFoldDB" id="A0A1E5RMT8"/>
<organism evidence="2 3">
    <name type="scientific">Hanseniaspora opuntiae</name>
    <dbReference type="NCBI Taxonomy" id="211096"/>
    <lineage>
        <taxon>Eukaryota</taxon>
        <taxon>Fungi</taxon>
        <taxon>Dikarya</taxon>
        <taxon>Ascomycota</taxon>
        <taxon>Saccharomycotina</taxon>
        <taxon>Saccharomycetes</taxon>
        <taxon>Saccharomycodales</taxon>
        <taxon>Saccharomycodaceae</taxon>
        <taxon>Hanseniaspora</taxon>
    </lineage>
</organism>
<keyword evidence="3" id="KW-1185">Reference proteome</keyword>
<feature type="unsure residue" description="D or N" evidence="2">
    <location>
        <position position="95"/>
    </location>
</feature>
<dbReference type="Proteomes" id="UP000095605">
    <property type="component" value="Unassembled WGS sequence"/>
</dbReference>
<sequence>MALTNLNSSGINLPTTNSKNIEETQKQLSDKTLQTDQSKSPIFETSMSTTLKLENDKDVFEKLARSTSLDPKLGHSPDESSEEFCLFRSKSNNCDQSAEFMNPKNSLSKSFIPIKSIIPNANTETIVPPLLNSISAVSSDTHNMNSKDKNKDSINSSSFDANKINLNIGKLSEEESKNTTLPGESILKNSYIDKPLMPNTEMILSNCSAPMLMAPIVIHDEDKLSSDSEHSTIFITRTSTALKRENKKNLASDITRLKLYLPKKFVMQLEQNWFFSIRKYHKVTIELSSYKYDTKSIAVTIVGLVKNISEACGKIAEAKLRILYKNSNNFNSHSCKMYMVESKKTCKSLKKKHKQFLEFISKKHQCSITIGSDENPRGDEDIIGLSGNSIGIKQVVYEILKKIEFGTLKANHDSIIETEGKLKTYKRKTKKSKRKSISKNTENTEINTIDITNSGNDSKDDSMVVNSLPFKTLDITQDKFISNSNSSLFSESLLFLNEPAVRKELLGYSHINVIFYKIGDNNVSIEILAGFDSIYKPFFGKNTLKNYKNHFDVYIDLCSFSNTKQQKFTMIASIPNALKVLDKINNRLNTHLKIPSGNDKDDYV</sequence>
<feature type="region of interest" description="Disordered" evidence="1">
    <location>
        <begin position="1"/>
        <end position="39"/>
    </location>
</feature>
<accession>A0A1E5RMT8</accession>
<name>A0A1E5RMT8_9ASCO</name>
<reference evidence="3" key="1">
    <citation type="journal article" date="2016" name="Genome Announc.">
        <title>Genome sequences of three species of Hanseniaspora isolated from spontaneous wine fermentations.</title>
        <authorList>
            <person name="Sternes P.R."/>
            <person name="Lee D."/>
            <person name="Kutyna D.R."/>
            <person name="Borneman A.R."/>
        </authorList>
    </citation>
    <scope>NUCLEOTIDE SEQUENCE [LARGE SCALE GENOMIC DNA]</scope>
    <source>
        <strain evidence="3">AWRI3578</strain>
    </source>
</reference>
<dbReference type="OrthoDB" id="10398295at2759"/>